<proteinExistence type="predicted"/>
<organism evidence="1 2">
    <name type="scientific">Moraxella catarrhalis</name>
    <name type="common">Branhamella catarrhalis</name>
    <dbReference type="NCBI Taxonomy" id="480"/>
    <lineage>
        <taxon>Bacteria</taxon>
        <taxon>Pseudomonadati</taxon>
        <taxon>Pseudomonadota</taxon>
        <taxon>Gammaproteobacteria</taxon>
        <taxon>Moraxellales</taxon>
        <taxon>Moraxellaceae</taxon>
        <taxon>Moraxella</taxon>
    </lineage>
</organism>
<dbReference type="EMBL" id="LXHQ01000051">
    <property type="protein sequence ID" value="OAV22661.1"/>
    <property type="molecule type" value="Genomic_DNA"/>
</dbReference>
<dbReference type="OrthoDB" id="9803379at2"/>
<sequence>MTKSIHSDQMIALRAWLKAERRNQKLSMRALAARMDRPHSFVQRVEEGDRRLDVVEYIWYCGALGINPSLGLQIILECNKVNITA</sequence>
<dbReference type="Proteomes" id="UP000078295">
    <property type="component" value="Unassembled WGS sequence"/>
</dbReference>
<dbReference type="InterPro" id="IPR010982">
    <property type="entry name" value="Lambda_DNA-bd_dom_sf"/>
</dbReference>
<accession>A0A198WP34</accession>
<dbReference type="CDD" id="cd00093">
    <property type="entry name" value="HTH_XRE"/>
    <property type="match status" value="1"/>
</dbReference>
<dbReference type="AlphaFoldDB" id="A0A198WP34"/>
<dbReference type="RefSeq" id="WP_064605056.1">
    <property type="nucleotide sequence ID" value="NZ_LXHG01000090.1"/>
</dbReference>
<protein>
    <submittedName>
        <fullName evidence="1">DNA binding protein</fullName>
    </submittedName>
</protein>
<reference evidence="1 2" key="1">
    <citation type="journal article" date="2016" name="Genome Biol. Evol.">
        <title>Comparative Genomic Analyses of the Moraxella catarrhalis Serosensitive and Seroresistant Lineages Demonstrate Their Independent Evolution.</title>
        <authorList>
            <person name="Earl J.P."/>
            <person name="de Vries S.P."/>
            <person name="Ahmed A."/>
            <person name="Powell E."/>
            <person name="Schultz M.P."/>
            <person name="Hermans P.W."/>
            <person name="Hill D.J."/>
            <person name="Zhou Z."/>
            <person name="Constantinidou C.I."/>
            <person name="Hu F.Z."/>
            <person name="Bootsma H.J."/>
            <person name="Ehrlich G.D."/>
        </authorList>
    </citation>
    <scope>NUCLEOTIDE SEQUENCE [LARGE SCALE GENOMIC DNA]</scope>
    <source>
        <strain evidence="1 2">F23</strain>
    </source>
</reference>
<name>A0A198WP34_MORCA</name>
<evidence type="ECO:0000313" key="1">
    <source>
        <dbReference type="EMBL" id="OAV22661.1"/>
    </source>
</evidence>
<evidence type="ECO:0000313" key="2">
    <source>
        <dbReference type="Proteomes" id="UP000078295"/>
    </source>
</evidence>
<gene>
    <name evidence="1" type="ORF">AO370_1949</name>
</gene>
<comment type="caution">
    <text evidence="1">The sequence shown here is derived from an EMBL/GenBank/DDBJ whole genome shotgun (WGS) entry which is preliminary data.</text>
</comment>
<dbReference type="GO" id="GO:0003677">
    <property type="term" value="F:DNA binding"/>
    <property type="evidence" value="ECO:0007669"/>
    <property type="project" value="InterPro"/>
</dbReference>
<dbReference type="InterPro" id="IPR001387">
    <property type="entry name" value="Cro/C1-type_HTH"/>
</dbReference>
<dbReference type="Gene3D" id="1.10.260.40">
    <property type="entry name" value="lambda repressor-like DNA-binding domains"/>
    <property type="match status" value="1"/>
</dbReference>
<dbReference type="SUPFAM" id="SSF47413">
    <property type="entry name" value="lambda repressor-like DNA-binding domains"/>
    <property type="match status" value="1"/>
</dbReference>